<evidence type="ECO:0000313" key="4">
    <source>
        <dbReference type="Proteomes" id="UP001054889"/>
    </source>
</evidence>
<feature type="region of interest" description="Disordered" evidence="1">
    <location>
        <begin position="38"/>
        <end position="62"/>
    </location>
</feature>
<feature type="compositionally biased region" description="Basic and acidic residues" evidence="1">
    <location>
        <begin position="43"/>
        <end position="55"/>
    </location>
</feature>
<feature type="domain" description="CRAL-TRIO" evidence="2">
    <location>
        <begin position="48"/>
        <end position="191"/>
    </location>
</feature>
<keyword evidence="4" id="KW-1185">Reference proteome</keyword>
<dbReference type="AlphaFoldDB" id="A0AAV5BXW5"/>
<gene>
    <name evidence="3" type="primary">ga07376</name>
    <name evidence="3" type="ORF">PR202_ga07376</name>
</gene>
<protein>
    <recommendedName>
        <fullName evidence="2">CRAL-TRIO domain-containing protein</fullName>
    </recommendedName>
</protein>
<sequence>MAAACSFRSVARAPPLLRGPAARRVRCCHASPTSAASTSKLVSEVKERLEREHPDLPTGRNGRDDEDMILWFLKDRKFSVDETVSNSPKPLPVLVVVAAKHFPSKQDPVENEKLCAYLVEKALSRLPLGTENILGIFDLRGFGVENGDLQFLKFLIDVFYYYYPKRLGQVLFVDAPFVFQPLWQMVKPLLKSYASLVSNCERSTLRKKRYLLIFAVRCLDHLFKQLVWKLRADSDRTGFTRNGKAHGQPVPASMLGLTRHKKPTRPQGQGHHYDPHCLSPDPDPLLAPMGLCLSVALWKEKLYVDRGHNDVAGVKAGGCEYEVLGGDDVLEPEEKVVVEAAPAAAMGVKQGAEGATAVSGGTPSRPIWQRKVLMGVRCQLPRFSGMILYDESGRPVCSGVRDRTRELEKHAAAISVLRDML</sequence>
<dbReference type="SUPFAM" id="SSF52087">
    <property type="entry name" value="CRAL/TRIO domain"/>
    <property type="match status" value="1"/>
</dbReference>
<dbReference type="Proteomes" id="UP001054889">
    <property type="component" value="Unassembled WGS sequence"/>
</dbReference>
<comment type="caution">
    <text evidence="3">The sequence shown here is derived from an EMBL/GenBank/DDBJ whole genome shotgun (WGS) entry which is preliminary data.</text>
</comment>
<dbReference type="PANTHER" id="PTHR47556">
    <property type="entry name" value="SEC14P-LIKE PHOSPHATIDYLINOSITOL TRANSFER FAMILY PROTEIN"/>
    <property type="match status" value="1"/>
</dbReference>
<reference evidence="3" key="2">
    <citation type="submission" date="2021-12" db="EMBL/GenBank/DDBJ databases">
        <title>Resequencing data analysis of finger millet.</title>
        <authorList>
            <person name="Hatakeyama M."/>
            <person name="Aluri S."/>
            <person name="Balachadran M.T."/>
            <person name="Sivarajan S.R."/>
            <person name="Poveda L."/>
            <person name="Shimizu-Inatsugi R."/>
            <person name="Schlapbach R."/>
            <person name="Sreeman S.M."/>
            <person name="Shimizu K.K."/>
        </authorList>
    </citation>
    <scope>NUCLEOTIDE SEQUENCE</scope>
</reference>
<reference evidence="3" key="1">
    <citation type="journal article" date="2018" name="DNA Res.">
        <title>Multiple hybrid de novo genome assembly of finger millet, an orphan allotetraploid crop.</title>
        <authorList>
            <person name="Hatakeyama M."/>
            <person name="Aluri S."/>
            <person name="Balachadran M.T."/>
            <person name="Sivarajan S.R."/>
            <person name="Patrignani A."/>
            <person name="Gruter S."/>
            <person name="Poveda L."/>
            <person name="Shimizu-Inatsugi R."/>
            <person name="Baeten J."/>
            <person name="Francoijs K.J."/>
            <person name="Nataraja K.N."/>
            <person name="Reddy Y.A.N."/>
            <person name="Phadnis S."/>
            <person name="Ravikumar R.L."/>
            <person name="Schlapbach R."/>
            <person name="Sreeman S.M."/>
            <person name="Shimizu K.K."/>
        </authorList>
    </citation>
    <scope>NUCLEOTIDE SEQUENCE</scope>
</reference>
<dbReference type="Gene3D" id="3.40.525.10">
    <property type="entry name" value="CRAL-TRIO lipid binding domain"/>
    <property type="match status" value="1"/>
</dbReference>
<dbReference type="CDD" id="cd00170">
    <property type="entry name" value="SEC14"/>
    <property type="match status" value="1"/>
</dbReference>
<dbReference type="EMBL" id="BQKI01000003">
    <property type="protein sequence ID" value="GJM91041.1"/>
    <property type="molecule type" value="Genomic_DNA"/>
</dbReference>
<evidence type="ECO:0000313" key="3">
    <source>
        <dbReference type="EMBL" id="GJM91041.1"/>
    </source>
</evidence>
<dbReference type="Pfam" id="PF00650">
    <property type="entry name" value="CRAL_TRIO"/>
    <property type="match status" value="1"/>
</dbReference>
<evidence type="ECO:0000259" key="2">
    <source>
        <dbReference type="PROSITE" id="PS50191"/>
    </source>
</evidence>
<accession>A0AAV5BXW5</accession>
<evidence type="ECO:0000256" key="1">
    <source>
        <dbReference type="SAM" id="MobiDB-lite"/>
    </source>
</evidence>
<dbReference type="SMART" id="SM00516">
    <property type="entry name" value="SEC14"/>
    <property type="match status" value="1"/>
</dbReference>
<organism evidence="3 4">
    <name type="scientific">Eleusine coracana subsp. coracana</name>
    <dbReference type="NCBI Taxonomy" id="191504"/>
    <lineage>
        <taxon>Eukaryota</taxon>
        <taxon>Viridiplantae</taxon>
        <taxon>Streptophyta</taxon>
        <taxon>Embryophyta</taxon>
        <taxon>Tracheophyta</taxon>
        <taxon>Spermatophyta</taxon>
        <taxon>Magnoliopsida</taxon>
        <taxon>Liliopsida</taxon>
        <taxon>Poales</taxon>
        <taxon>Poaceae</taxon>
        <taxon>PACMAD clade</taxon>
        <taxon>Chloridoideae</taxon>
        <taxon>Cynodonteae</taxon>
        <taxon>Eleusininae</taxon>
        <taxon>Eleusine</taxon>
    </lineage>
</organism>
<name>A0AAV5BXW5_ELECO</name>
<dbReference type="PANTHER" id="PTHR47556:SF1">
    <property type="entry name" value="SEC14P-LIKE PHOSPHATIDYLINOSITOL TRANSFER FAMILY PROTEIN"/>
    <property type="match status" value="1"/>
</dbReference>
<dbReference type="InterPro" id="IPR036865">
    <property type="entry name" value="CRAL-TRIO_dom_sf"/>
</dbReference>
<dbReference type="PROSITE" id="PS50191">
    <property type="entry name" value="CRAL_TRIO"/>
    <property type="match status" value="1"/>
</dbReference>
<proteinExistence type="predicted"/>
<dbReference type="InterPro" id="IPR001251">
    <property type="entry name" value="CRAL-TRIO_dom"/>
</dbReference>